<dbReference type="EMBL" id="CP036426">
    <property type="protein sequence ID" value="QDV34212.1"/>
    <property type="molecule type" value="Genomic_DNA"/>
</dbReference>
<dbReference type="InterPro" id="IPR000192">
    <property type="entry name" value="Aminotrans_V_dom"/>
</dbReference>
<dbReference type="Gene3D" id="3.40.640.10">
    <property type="entry name" value="Type I PLP-dependent aspartate aminotransferase-like (Major domain)"/>
    <property type="match status" value="1"/>
</dbReference>
<sequence>MASRRSFLAGVAGVGLAGASFRGDAIARAAGASERAGRRPAAEVARDEDYWLEIKHCFDTDRTVINLNNGGVCPTPSHVLEQMIRDLRFTNESPVQHMWRVLEPRVESVRRELAREFGCDPEELAITRNATEAMATLIFGLDLEAGDEAIITDQNYPHMQTCWTQRARRDGVVVKKLSFPVPLPSPDVFLDGIRGAITDRTRVVELPQVTNWSGQVFPIREVCQLARERGIDVLVDGAHGFAQLPDRRDDLGCDFYGTSLHKWLLAPIGTGFLYVRKGRIKDVWPMMSSSAGDEDIRKFEEIGTHPAAIHNAIAAALAFHRAIGVDRKLARLRYLRDRWAKPLREADPRVEILTSIDDDDASTGIALVRVDGIDNGALFGHLWGKHQIVTSPTTHEQFAGVRISPNLYTTPDEIDVFVEAMLGVLADGI</sequence>
<dbReference type="PANTHER" id="PTHR43092">
    <property type="entry name" value="L-CYSTEINE DESULFHYDRASE"/>
    <property type="match status" value="1"/>
</dbReference>
<dbReference type="InterPro" id="IPR015422">
    <property type="entry name" value="PyrdxlP-dep_Trfase_small"/>
</dbReference>
<accession>A0A518H060</accession>
<dbReference type="Pfam" id="PF00266">
    <property type="entry name" value="Aminotran_5"/>
    <property type="match status" value="1"/>
</dbReference>
<dbReference type="SUPFAM" id="SSF53383">
    <property type="entry name" value="PLP-dependent transferases"/>
    <property type="match status" value="1"/>
</dbReference>
<evidence type="ECO:0000313" key="3">
    <source>
        <dbReference type="EMBL" id="QDV34212.1"/>
    </source>
</evidence>
<dbReference type="InterPro" id="IPR015424">
    <property type="entry name" value="PyrdxlP-dep_Trfase"/>
</dbReference>
<keyword evidence="3" id="KW-0413">Isomerase</keyword>
<dbReference type="EC" id="5.1.1.17" evidence="3"/>
<dbReference type="InterPro" id="IPR006311">
    <property type="entry name" value="TAT_signal"/>
</dbReference>
<name>A0A518H060_9BACT</name>
<evidence type="ECO:0000313" key="4">
    <source>
        <dbReference type="Proteomes" id="UP000317835"/>
    </source>
</evidence>
<dbReference type="OrthoDB" id="250246at2"/>
<dbReference type="GO" id="GO:0045439">
    <property type="term" value="F:isopenicillin-N epimerase activity"/>
    <property type="evidence" value="ECO:0007669"/>
    <property type="project" value="UniProtKB-EC"/>
</dbReference>
<evidence type="ECO:0000256" key="1">
    <source>
        <dbReference type="ARBA" id="ARBA00022898"/>
    </source>
</evidence>
<dbReference type="Gene3D" id="3.90.1150.10">
    <property type="entry name" value="Aspartate Aminotransferase, domain 1"/>
    <property type="match status" value="1"/>
</dbReference>
<keyword evidence="1" id="KW-0663">Pyridoxal phosphate</keyword>
<proteinExistence type="predicted"/>
<evidence type="ECO:0000259" key="2">
    <source>
        <dbReference type="Pfam" id="PF00266"/>
    </source>
</evidence>
<organism evidence="3 4">
    <name type="scientific">Tautonia plasticadhaerens</name>
    <dbReference type="NCBI Taxonomy" id="2527974"/>
    <lineage>
        <taxon>Bacteria</taxon>
        <taxon>Pseudomonadati</taxon>
        <taxon>Planctomycetota</taxon>
        <taxon>Planctomycetia</taxon>
        <taxon>Isosphaerales</taxon>
        <taxon>Isosphaeraceae</taxon>
        <taxon>Tautonia</taxon>
    </lineage>
</organism>
<dbReference type="KEGG" id="tpla:ElP_20970"/>
<dbReference type="Proteomes" id="UP000317835">
    <property type="component" value="Chromosome"/>
</dbReference>
<dbReference type="InterPro" id="IPR015421">
    <property type="entry name" value="PyrdxlP-dep_Trfase_major"/>
</dbReference>
<dbReference type="PANTHER" id="PTHR43092:SF6">
    <property type="entry name" value="BLR1280 PROTEIN"/>
    <property type="match status" value="1"/>
</dbReference>
<dbReference type="AlphaFoldDB" id="A0A518H060"/>
<dbReference type="PROSITE" id="PS51318">
    <property type="entry name" value="TAT"/>
    <property type="match status" value="1"/>
</dbReference>
<gene>
    <name evidence="3" type="primary">cefD_2</name>
    <name evidence="3" type="ORF">ElP_20970</name>
</gene>
<reference evidence="3 4" key="1">
    <citation type="submission" date="2019-02" db="EMBL/GenBank/DDBJ databases">
        <title>Deep-cultivation of Planctomycetes and their phenomic and genomic characterization uncovers novel biology.</title>
        <authorList>
            <person name="Wiegand S."/>
            <person name="Jogler M."/>
            <person name="Boedeker C."/>
            <person name="Pinto D."/>
            <person name="Vollmers J."/>
            <person name="Rivas-Marin E."/>
            <person name="Kohn T."/>
            <person name="Peeters S.H."/>
            <person name="Heuer A."/>
            <person name="Rast P."/>
            <person name="Oberbeckmann S."/>
            <person name="Bunk B."/>
            <person name="Jeske O."/>
            <person name="Meyerdierks A."/>
            <person name="Storesund J.E."/>
            <person name="Kallscheuer N."/>
            <person name="Luecker S."/>
            <person name="Lage O.M."/>
            <person name="Pohl T."/>
            <person name="Merkel B.J."/>
            <person name="Hornburger P."/>
            <person name="Mueller R.-W."/>
            <person name="Bruemmer F."/>
            <person name="Labrenz M."/>
            <person name="Spormann A.M."/>
            <person name="Op den Camp H."/>
            <person name="Overmann J."/>
            <person name="Amann R."/>
            <person name="Jetten M.S.M."/>
            <person name="Mascher T."/>
            <person name="Medema M.H."/>
            <person name="Devos D.P."/>
            <person name="Kaster A.-K."/>
            <person name="Ovreas L."/>
            <person name="Rohde M."/>
            <person name="Galperin M.Y."/>
            <person name="Jogler C."/>
        </authorList>
    </citation>
    <scope>NUCLEOTIDE SEQUENCE [LARGE SCALE GENOMIC DNA]</scope>
    <source>
        <strain evidence="3 4">ElP</strain>
    </source>
</reference>
<keyword evidence="4" id="KW-1185">Reference proteome</keyword>
<feature type="domain" description="Aminotransferase class V" evidence="2">
    <location>
        <begin position="67"/>
        <end position="416"/>
    </location>
</feature>
<protein>
    <submittedName>
        <fullName evidence="3">Isopenicillin N epimerase</fullName>
        <ecNumber evidence="3">5.1.1.17</ecNumber>
    </submittedName>
</protein>
<dbReference type="RefSeq" id="WP_145268951.1">
    <property type="nucleotide sequence ID" value="NZ_CP036426.1"/>
</dbReference>